<evidence type="ECO:0000256" key="1">
    <source>
        <dbReference type="SAM" id="MobiDB-lite"/>
    </source>
</evidence>
<evidence type="ECO:0000313" key="3">
    <source>
        <dbReference type="Proteomes" id="UP001390339"/>
    </source>
</evidence>
<feature type="region of interest" description="Disordered" evidence="1">
    <location>
        <begin position="1"/>
        <end position="41"/>
    </location>
</feature>
<evidence type="ECO:0000313" key="2">
    <source>
        <dbReference type="EMBL" id="KAK8872351.1"/>
    </source>
</evidence>
<name>A0ABR2J413_9PEZI</name>
<keyword evidence="3" id="KW-1185">Reference proteome</keyword>
<gene>
    <name evidence="2" type="ORF">PGQ11_002865</name>
</gene>
<organism evidence="2 3">
    <name type="scientific">Apiospora arundinis</name>
    <dbReference type="NCBI Taxonomy" id="335852"/>
    <lineage>
        <taxon>Eukaryota</taxon>
        <taxon>Fungi</taxon>
        <taxon>Dikarya</taxon>
        <taxon>Ascomycota</taxon>
        <taxon>Pezizomycotina</taxon>
        <taxon>Sordariomycetes</taxon>
        <taxon>Xylariomycetidae</taxon>
        <taxon>Amphisphaeriales</taxon>
        <taxon>Apiosporaceae</taxon>
        <taxon>Apiospora</taxon>
    </lineage>
</organism>
<protein>
    <submittedName>
        <fullName evidence="2">Uncharacterized protein</fullName>
    </submittedName>
</protein>
<reference evidence="2 3" key="1">
    <citation type="journal article" date="2024" name="IMA Fungus">
        <title>Apiospora arundinis, a panoply of carbohydrate-active enzymes and secondary metabolites.</title>
        <authorList>
            <person name="Sorensen T."/>
            <person name="Petersen C."/>
            <person name="Muurmann A.T."/>
            <person name="Christiansen J.V."/>
            <person name="Brundto M.L."/>
            <person name="Overgaard C.K."/>
            <person name="Boysen A.T."/>
            <person name="Wollenberg R.D."/>
            <person name="Larsen T.O."/>
            <person name="Sorensen J.L."/>
            <person name="Nielsen K.L."/>
            <person name="Sondergaard T.E."/>
        </authorList>
    </citation>
    <scope>NUCLEOTIDE SEQUENCE [LARGE SCALE GENOMIC DNA]</scope>
    <source>
        <strain evidence="2 3">AAU 773</strain>
    </source>
</reference>
<accession>A0ABR2J413</accession>
<comment type="caution">
    <text evidence="2">The sequence shown here is derived from an EMBL/GenBank/DDBJ whole genome shotgun (WGS) entry which is preliminary data.</text>
</comment>
<sequence length="113" mass="12482">MGNVVDGKGNFLGRAKPGKRQKMTGRQPSTQGKVECKGEEENEYTKEASPLSGVHDAAAGDKDAVGWSNFGDDMIYLVPYLLVWLRGENRLREWLFTVGLEAGPVGSDRRNRL</sequence>
<dbReference type="EMBL" id="JAPCWZ010000003">
    <property type="protein sequence ID" value="KAK8872351.1"/>
    <property type="molecule type" value="Genomic_DNA"/>
</dbReference>
<proteinExistence type="predicted"/>
<dbReference type="Proteomes" id="UP001390339">
    <property type="component" value="Unassembled WGS sequence"/>
</dbReference>